<reference evidence="4" key="1">
    <citation type="submission" date="2022-10" db="EMBL/GenBank/DDBJ databases">
        <authorList>
            <person name="Chen Y."/>
            <person name="Dougan E. K."/>
            <person name="Chan C."/>
            <person name="Rhodes N."/>
            <person name="Thang M."/>
        </authorList>
    </citation>
    <scope>NUCLEOTIDE SEQUENCE</scope>
</reference>
<sequence length="371" mass="38969">MAIPAEAQGITAAILCAVFSTANLMISKILQAWDWPYFFLAGLSALCITLGLAITMACQKTYKLQRREVKWVILRGFFGCGNNVLSVCAVLAGAEVGSVGALGCVNTVVAALLGRLVLGEALGKLHILAVVFSLTGAVLISDPAHAISSMGSSLLGNLLALLAGVSLGCMFISSRKSGSASSMMLTTSAMLQRCIICWSLHFIPAVPDGRFELLGKSLPQSLLFFSCLAAAIFLTNILSSVASKKCPAALSSTMMNGSCMAFGYVMDILIFHKVPTKLTVIGAAMMLLAVMTMALTRLPRKSTRTENNLSTKEDTATPSSVASATSLASFVASEFAERQEMIPSELPEPSVSGPRQRLPSTLPATLFGAQA</sequence>
<dbReference type="Proteomes" id="UP001152797">
    <property type="component" value="Unassembled WGS sequence"/>
</dbReference>
<feature type="region of interest" description="Disordered" evidence="1">
    <location>
        <begin position="339"/>
        <end position="371"/>
    </location>
</feature>
<name>A0A9P1CE31_9DINO</name>
<feature type="transmembrane region" description="Helical" evidence="2">
    <location>
        <begin position="37"/>
        <end position="59"/>
    </location>
</feature>
<dbReference type="EMBL" id="CAMXCT030001423">
    <property type="protein sequence ID" value="CAL4777261.1"/>
    <property type="molecule type" value="Genomic_DNA"/>
</dbReference>
<evidence type="ECO:0000259" key="3">
    <source>
        <dbReference type="Pfam" id="PF00892"/>
    </source>
</evidence>
<dbReference type="EMBL" id="CAMXCT010001423">
    <property type="protein sequence ID" value="CAI3989949.1"/>
    <property type="molecule type" value="Genomic_DNA"/>
</dbReference>
<feature type="region of interest" description="Disordered" evidence="1">
    <location>
        <begin position="301"/>
        <end position="321"/>
    </location>
</feature>
<feature type="transmembrane region" description="Helical" evidence="2">
    <location>
        <begin position="278"/>
        <end position="296"/>
    </location>
</feature>
<dbReference type="PANTHER" id="PTHR22911:SF137">
    <property type="entry name" value="SOLUTE CARRIER FAMILY 35 MEMBER G2-RELATED"/>
    <property type="match status" value="1"/>
</dbReference>
<keyword evidence="6" id="KW-1185">Reference proteome</keyword>
<dbReference type="EMBL" id="CAMXCT020001423">
    <property type="protein sequence ID" value="CAL1143324.1"/>
    <property type="molecule type" value="Genomic_DNA"/>
</dbReference>
<evidence type="ECO:0000256" key="1">
    <source>
        <dbReference type="SAM" id="MobiDB-lite"/>
    </source>
</evidence>
<proteinExistence type="predicted"/>
<dbReference type="InterPro" id="IPR037185">
    <property type="entry name" value="EmrE-like"/>
</dbReference>
<dbReference type="PANTHER" id="PTHR22911">
    <property type="entry name" value="ACYL-MALONYL CONDENSING ENZYME-RELATED"/>
    <property type="match status" value="1"/>
</dbReference>
<evidence type="ECO:0000313" key="4">
    <source>
        <dbReference type="EMBL" id="CAI3989949.1"/>
    </source>
</evidence>
<keyword evidence="2" id="KW-0472">Membrane</keyword>
<evidence type="ECO:0000256" key="2">
    <source>
        <dbReference type="SAM" id="Phobius"/>
    </source>
</evidence>
<dbReference type="OrthoDB" id="447049at2759"/>
<accession>A0A9P1CE31</accession>
<keyword evidence="2" id="KW-1133">Transmembrane helix</keyword>
<feature type="transmembrane region" description="Helical" evidence="2">
    <location>
        <begin position="154"/>
        <end position="172"/>
    </location>
</feature>
<reference evidence="5 6" key="2">
    <citation type="submission" date="2024-05" db="EMBL/GenBank/DDBJ databases">
        <authorList>
            <person name="Chen Y."/>
            <person name="Shah S."/>
            <person name="Dougan E. K."/>
            <person name="Thang M."/>
            <person name="Chan C."/>
        </authorList>
    </citation>
    <scope>NUCLEOTIDE SEQUENCE [LARGE SCALE GENOMIC DNA]</scope>
</reference>
<feature type="transmembrane region" description="Helical" evidence="2">
    <location>
        <begin position="99"/>
        <end position="118"/>
    </location>
</feature>
<feature type="transmembrane region" description="Helical" evidence="2">
    <location>
        <begin position="71"/>
        <end position="93"/>
    </location>
</feature>
<comment type="caution">
    <text evidence="4">The sequence shown here is derived from an EMBL/GenBank/DDBJ whole genome shotgun (WGS) entry which is preliminary data.</text>
</comment>
<dbReference type="GO" id="GO:0016020">
    <property type="term" value="C:membrane"/>
    <property type="evidence" value="ECO:0007669"/>
    <property type="project" value="InterPro"/>
</dbReference>
<dbReference type="SUPFAM" id="SSF103481">
    <property type="entry name" value="Multidrug resistance efflux transporter EmrE"/>
    <property type="match status" value="2"/>
</dbReference>
<organism evidence="4">
    <name type="scientific">Cladocopium goreaui</name>
    <dbReference type="NCBI Taxonomy" id="2562237"/>
    <lineage>
        <taxon>Eukaryota</taxon>
        <taxon>Sar</taxon>
        <taxon>Alveolata</taxon>
        <taxon>Dinophyceae</taxon>
        <taxon>Suessiales</taxon>
        <taxon>Symbiodiniaceae</taxon>
        <taxon>Cladocopium</taxon>
    </lineage>
</organism>
<feature type="transmembrane region" description="Helical" evidence="2">
    <location>
        <begin position="184"/>
        <end position="203"/>
    </location>
</feature>
<gene>
    <name evidence="4" type="ORF">C1SCF055_LOCUS16974</name>
</gene>
<dbReference type="Pfam" id="PF00892">
    <property type="entry name" value="EamA"/>
    <property type="match status" value="1"/>
</dbReference>
<keyword evidence="2" id="KW-0812">Transmembrane</keyword>
<feature type="domain" description="EamA" evidence="3">
    <location>
        <begin position="9"/>
        <end position="141"/>
    </location>
</feature>
<dbReference type="InterPro" id="IPR000620">
    <property type="entry name" value="EamA_dom"/>
</dbReference>
<feature type="transmembrane region" description="Helical" evidence="2">
    <location>
        <begin position="223"/>
        <end position="242"/>
    </location>
</feature>
<feature type="transmembrane region" description="Helical" evidence="2">
    <location>
        <begin position="12"/>
        <end position="31"/>
    </location>
</feature>
<dbReference type="AlphaFoldDB" id="A0A9P1CE31"/>
<protein>
    <submittedName>
        <fullName evidence="5">Protein NLRC5</fullName>
    </submittedName>
</protein>
<evidence type="ECO:0000313" key="5">
    <source>
        <dbReference type="EMBL" id="CAL4777261.1"/>
    </source>
</evidence>
<feature type="transmembrane region" description="Helical" evidence="2">
    <location>
        <begin position="254"/>
        <end position="272"/>
    </location>
</feature>
<feature type="transmembrane region" description="Helical" evidence="2">
    <location>
        <begin position="125"/>
        <end position="148"/>
    </location>
</feature>
<evidence type="ECO:0000313" key="6">
    <source>
        <dbReference type="Proteomes" id="UP001152797"/>
    </source>
</evidence>